<dbReference type="Proteomes" id="UP001437256">
    <property type="component" value="Unassembled WGS sequence"/>
</dbReference>
<keyword evidence="3" id="KW-1185">Reference proteome</keyword>
<gene>
    <name evidence="2" type="ORF">AAF712_001037</name>
</gene>
<comment type="caution">
    <text evidence="2">The sequence shown here is derived from an EMBL/GenBank/DDBJ whole genome shotgun (WGS) entry which is preliminary data.</text>
</comment>
<feature type="compositionally biased region" description="Acidic residues" evidence="1">
    <location>
        <begin position="16"/>
        <end position="27"/>
    </location>
</feature>
<proteinExistence type="predicted"/>
<protein>
    <submittedName>
        <fullName evidence="2">Uncharacterized protein</fullName>
    </submittedName>
</protein>
<name>A0ABR3AGL6_9AGAR</name>
<evidence type="ECO:0000313" key="3">
    <source>
        <dbReference type="Proteomes" id="UP001437256"/>
    </source>
</evidence>
<sequence length="76" mass="8228">MTDQDLLPPPTYSSQEADDGDSVDESQSDSPPQPQILIVPTVVNFQKGYLGADGERAAIEGELQLKGAKPEDWNKV</sequence>
<evidence type="ECO:0000313" key="2">
    <source>
        <dbReference type="EMBL" id="KAL0072114.1"/>
    </source>
</evidence>
<dbReference type="EMBL" id="JBBXMP010000002">
    <property type="protein sequence ID" value="KAL0072114.1"/>
    <property type="molecule type" value="Genomic_DNA"/>
</dbReference>
<accession>A0ABR3AGL6</accession>
<reference evidence="2 3" key="1">
    <citation type="submission" date="2024-05" db="EMBL/GenBank/DDBJ databases">
        <title>A draft genome resource for the thread blight pathogen Marasmius tenuissimus strain MS-2.</title>
        <authorList>
            <person name="Yulfo-Soto G.E."/>
            <person name="Baruah I.K."/>
            <person name="Amoako-Attah I."/>
            <person name="Bukari Y."/>
            <person name="Meinhardt L.W."/>
            <person name="Bailey B.A."/>
            <person name="Cohen S.P."/>
        </authorList>
    </citation>
    <scope>NUCLEOTIDE SEQUENCE [LARGE SCALE GENOMIC DNA]</scope>
    <source>
        <strain evidence="2 3">MS-2</strain>
    </source>
</reference>
<evidence type="ECO:0000256" key="1">
    <source>
        <dbReference type="SAM" id="MobiDB-lite"/>
    </source>
</evidence>
<organism evidence="2 3">
    <name type="scientific">Marasmius tenuissimus</name>
    <dbReference type="NCBI Taxonomy" id="585030"/>
    <lineage>
        <taxon>Eukaryota</taxon>
        <taxon>Fungi</taxon>
        <taxon>Dikarya</taxon>
        <taxon>Basidiomycota</taxon>
        <taxon>Agaricomycotina</taxon>
        <taxon>Agaricomycetes</taxon>
        <taxon>Agaricomycetidae</taxon>
        <taxon>Agaricales</taxon>
        <taxon>Marasmiineae</taxon>
        <taxon>Marasmiaceae</taxon>
        <taxon>Marasmius</taxon>
    </lineage>
</organism>
<feature type="region of interest" description="Disordered" evidence="1">
    <location>
        <begin position="1"/>
        <end position="36"/>
    </location>
</feature>